<protein>
    <submittedName>
        <fullName evidence="2">Conjugal transfer protein TraF</fullName>
    </submittedName>
</protein>
<evidence type="ECO:0000256" key="1">
    <source>
        <dbReference type="SAM" id="SignalP"/>
    </source>
</evidence>
<dbReference type="Proteomes" id="UP000037515">
    <property type="component" value="Unassembled WGS sequence"/>
</dbReference>
<dbReference type="RefSeq" id="WP_053394826.1">
    <property type="nucleotide sequence ID" value="NZ_LHPJ01000005.1"/>
</dbReference>
<proteinExistence type="predicted"/>
<evidence type="ECO:0000313" key="2">
    <source>
        <dbReference type="EMBL" id="KOO04412.1"/>
    </source>
</evidence>
<dbReference type="EMBL" id="LHPJ01000005">
    <property type="protein sequence ID" value="KOO04412.1"/>
    <property type="molecule type" value="Genomic_DNA"/>
</dbReference>
<keyword evidence="1" id="KW-0732">Signal</keyword>
<dbReference type="PATRIC" id="fig|693.5.peg.1173"/>
<sequence>MKKLTKLSMAVALSLVGASASAANIVADGRGNGMGNTGVTTADFLLAPFYNPALAAVHRDEDQFGLLLPAIGATARDTDDTVGTIDDLQSKIDDFEQSGSSDPAIASELNKYLDQLSDDKPLAVTAGVGAAIALPIRTLSANLYTRAYAEVIAQADIADNAGDNAVAVKNRYESSSVNMIAFGYNEVGLALAKRMSVAGRDVAFGVTPKFQKLMTYIQSPNVNDFDVDNYDESEMSESAFNMDLGAVWFYDAFRAGVAVKDLFAQEIETKTGNHTYKLDTQITLSGAYSTRFFTATADWDVTKQTRFDKFNDDTQFLRFGIEGNAWDWAQLRAGYEIDLEETLDNSITAGIGISPWDVVSLDVAANYAGENQFGVSGNLALTF</sequence>
<feature type="chain" id="PRO_5005600155" evidence="1">
    <location>
        <begin position="23"/>
        <end position="383"/>
    </location>
</feature>
<dbReference type="AlphaFoldDB" id="A0A0M0HR84"/>
<gene>
    <name evidence="2" type="ORF">AKJ17_05765</name>
</gene>
<reference evidence="3" key="1">
    <citation type="submission" date="2015-08" db="EMBL/GenBank/DDBJ databases">
        <title>Vibrio galatheae sp. nov., a novel member of the Vibrionaceae family isolated from the Solomon Islands.</title>
        <authorList>
            <person name="Giubergia S."/>
            <person name="Machado H."/>
            <person name="Mateiu R.V."/>
            <person name="Gram L."/>
        </authorList>
    </citation>
    <scope>NUCLEOTIDE SEQUENCE [LARGE SCALE GENOMIC DNA]</scope>
    <source>
        <strain evidence="3">DSM 19584</strain>
    </source>
</reference>
<keyword evidence="3" id="KW-1185">Reference proteome</keyword>
<dbReference type="OrthoDB" id="6077588at2"/>
<dbReference type="Pfam" id="PF13729">
    <property type="entry name" value="TraF_2"/>
    <property type="match status" value="1"/>
</dbReference>
<comment type="caution">
    <text evidence="2">The sequence shown here is derived from an EMBL/GenBank/DDBJ whole genome shotgun (WGS) entry which is preliminary data.</text>
</comment>
<dbReference type="Gene3D" id="2.40.160.60">
    <property type="entry name" value="Outer membrane protein transport protein (OMPP1/FadL/TodX)"/>
    <property type="match status" value="1"/>
</dbReference>
<accession>A0A0M0HR84</accession>
<name>A0A0M0HR84_VIBNE</name>
<evidence type="ECO:0000313" key="3">
    <source>
        <dbReference type="Proteomes" id="UP000037515"/>
    </source>
</evidence>
<organism evidence="2 3">
    <name type="scientific">Vibrio nereis</name>
    <dbReference type="NCBI Taxonomy" id="693"/>
    <lineage>
        <taxon>Bacteria</taxon>
        <taxon>Pseudomonadati</taxon>
        <taxon>Pseudomonadota</taxon>
        <taxon>Gammaproteobacteria</taxon>
        <taxon>Vibrionales</taxon>
        <taxon>Vibrionaceae</taxon>
        <taxon>Vibrio</taxon>
    </lineage>
</organism>
<feature type="signal peptide" evidence="1">
    <location>
        <begin position="1"/>
        <end position="22"/>
    </location>
</feature>
<dbReference type="STRING" id="693.AKJ17_05765"/>
<dbReference type="InterPro" id="IPR032811">
    <property type="entry name" value="Put_conjugal_transfer"/>
</dbReference>